<protein>
    <submittedName>
        <fullName evidence="1">Uncharacterized protein</fullName>
    </submittedName>
</protein>
<dbReference type="InterPro" id="IPR032675">
    <property type="entry name" value="LRR_dom_sf"/>
</dbReference>
<proteinExistence type="predicted"/>
<dbReference type="Gene3D" id="3.80.10.10">
    <property type="entry name" value="Ribonuclease Inhibitor"/>
    <property type="match status" value="1"/>
</dbReference>
<name>A0A423SXG5_PENVA</name>
<dbReference type="Proteomes" id="UP000283509">
    <property type="component" value="Unassembled WGS sequence"/>
</dbReference>
<gene>
    <name evidence="1" type="ORF">C7M84_012971</name>
</gene>
<keyword evidence="2" id="KW-1185">Reference proteome</keyword>
<evidence type="ECO:0000313" key="1">
    <source>
        <dbReference type="EMBL" id="ROT68872.1"/>
    </source>
</evidence>
<evidence type="ECO:0000313" key="2">
    <source>
        <dbReference type="Proteomes" id="UP000283509"/>
    </source>
</evidence>
<reference evidence="1 2" key="1">
    <citation type="submission" date="2018-04" db="EMBL/GenBank/DDBJ databases">
        <authorList>
            <person name="Zhang X."/>
            <person name="Yuan J."/>
            <person name="Li F."/>
            <person name="Xiang J."/>
        </authorList>
    </citation>
    <scope>NUCLEOTIDE SEQUENCE [LARGE SCALE GENOMIC DNA]</scope>
    <source>
        <tissue evidence="1">Muscle</tissue>
    </source>
</reference>
<accession>A0A423SXG5</accession>
<dbReference type="AlphaFoldDB" id="A0A423SXG5"/>
<dbReference type="EMBL" id="QCYY01002625">
    <property type="protein sequence ID" value="ROT68872.1"/>
    <property type="molecule type" value="Genomic_DNA"/>
</dbReference>
<dbReference type="SUPFAM" id="SSF52047">
    <property type="entry name" value="RNI-like"/>
    <property type="match status" value="1"/>
</dbReference>
<sequence length="252" mass="27909">MVTTRRNPDSLVKLCLVAVQKLLASAAMKRTWNSNKNDLSNVVQSHIPHNLRQKLQEQVVQDWRVYDTGRLREPPASLTGLLELSVQDPVWTLSRRQLGMAATALSAMTHLRVLTLQYCAHDRLLAVVGANCPFIQVVDVRGSRDVTDEGVWSLVTLDPGGAFLSLESHSQKQKVSEKFRNCWGAAVKSLTSRLVTVLTEATLQAGERRRRLPLTNLRCTRVTPVGLSLLTQALPPTTQIVRNAQGCLATQT</sequence>
<reference evidence="1 2" key="2">
    <citation type="submission" date="2019-01" db="EMBL/GenBank/DDBJ databases">
        <title>The decoding of complex shrimp genome reveals the adaptation for benthos swimmer, frequently molting mechanism and breeding impact on genome.</title>
        <authorList>
            <person name="Sun Y."/>
            <person name="Gao Y."/>
            <person name="Yu Y."/>
        </authorList>
    </citation>
    <scope>NUCLEOTIDE SEQUENCE [LARGE SCALE GENOMIC DNA]</scope>
    <source>
        <tissue evidence="1">Muscle</tissue>
    </source>
</reference>
<comment type="caution">
    <text evidence="1">The sequence shown here is derived from an EMBL/GenBank/DDBJ whole genome shotgun (WGS) entry which is preliminary data.</text>
</comment>
<organism evidence="1 2">
    <name type="scientific">Penaeus vannamei</name>
    <name type="common">Whiteleg shrimp</name>
    <name type="synonym">Litopenaeus vannamei</name>
    <dbReference type="NCBI Taxonomy" id="6689"/>
    <lineage>
        <taxon>Eukaryota</taxon>
        <taxon>Metazoa</taxon>
        <taxon>Ecdysozoa</taxon>
        <taxon>Arthropoda</taxon>
        <taxon>Crustacea</taxon>
        <taxon>Multicrustacea</taxon>
        <taxon>Malacostraca</taxon>
        <taxon>Eumalacostraca</taxon>
        <taxon>Eucarida</taxon>
        <taxon>Decapoda</taxon>
        <taxon>Dendrobranchiata</taxon>
        <taxon>Penaeoidea</taxon>
        <taxon>Penaeidae</taxon>
        <taxon>Penaeus</taxon>
    </lineage>
</organism>